<dbReference type="OrthoDB" id="5984008at2759"/>
<feature type="transmembrane region" description="Helical" evidence="16">
    <location>
        <begin position="829"/>
        <end position="852"/>
    </location>
</feature>
<feature type="compositionally biased region" description="Basic and acidic residues" evidence="15">
    <location>
        <begin position="897"/>
        <end position="914"/>
    </location>
</feature>
<keyword evidence="7 13" id="KW-0406">Ion transport</keyword>
<evidence type="ECO:0000256" key="3">
    <source>
        <dbReference type="ARBA" id="ARBA00022448"/>
    </source>
</evidence>
<proteinExistence type="inferred from homology"/>
<dbReference type="SMART" id="SM00079">
    <property type="entry name" value="PBPe"/>
    <property type="match status" value="1"/>
</dbReference>
<evidence type="ECO:0000313" key="19">
    <source>
        <dbReference type="Proteomes" id="UP000283530"/>
    </source>
</evidence>
<dbReference type="GO" id="GO:1901701">
    <property type="term" value="P:cellular response to oxygen-containing compound"/>
    <property type="evidence" value="ECO:0007669"/>
    <property type="project" value="UniProtKB-ARBA"/>
</dbReference>
<evidence type="ECO:0000256" key="1">
    <source>
        <dbReference type="ARBA" id="ARBA00004141"/>
    </source>
</evidence>
<evidence type="ECO:0000256" key="12">
    <source>
        <dbReference type="ARBA" id="ARBA00023303"/>
    </source>
</evidence>
<accession>A0A443PQ90</accession>
<evidence type="ECO:0000256" key="4">
    <source>
        <dbReference type="ARBA" id="ARBA00022692"/>
    </source>
</evidence>
<evidence type="ECO:0000256" key="9">
    <source>
        <dbReference type="ARBA" id="ARBA00023170"/>
    </source>
</evidence>
<dbReference type="InterPro" id="IPR028082">
    <property type="entry name" value="Peripla_BP_I"/>
</dbReference>
<dbReference type="InterPro" id="IPR044440">
    <property type="entry name" value="GABAb_receptor_plant_PBP1"/>
</dbReference>
<feature type="domain" description="Ionotropic glutamate receptor C-terminal" evidence="17">
    <location>
        <begin position="468"/>
        <end position="809"/>
    </location>
</feature>
<keyword evidence="9 13" id="KW-0675">Receptor</keyword>
<dbReference type="Gene3D" id="3.40.190.10">
    <property type="entry name" value="Periplasmic binding protein-like II"/>
    <property type="match status" value="2"/>
</dbReference>
<dbReference type="Pfam" id="PF00060">
    <property type="entry name" value="Lig_chan"/>
    <property type="match status" value="1"/>
</dbReference>
<evidence type="ECO:0000313" key="18">
    <source>
        <dbReference type="EMBL" id="RWR92937.1"/>
    </source>
</evidence>
<evidence type="ECO:0000256" key="13">
    <source>
        <dbReference type="PIRNR" id="PIRNR037090"/>
    </source>
</evidence>
<dbReference type="InterPro" id="IPR017103">
    <property type="entry name" value="Iontropic_Glu_rcpt_pln"/>
</dbReference>
<keyword evidence="11 13" id="KW-1071">Ligand-gated ion channel</keyword>
<evidence type="ECO:0000256" key="6">
    <source>
        <dbReference type="ARBA" id="ARBA00022989"/>
    </source>
</evidence>
<dbReference type="SUPFAM" id="SSF53850">
    <property type="entry name" value="Periplasmic binding protein-like II"/>
    <property type="match status" value="1"/>
</dbReference>
<comment type="caution">
    <text evidence="18">The sequence shown here is derived from an EMBL/GenBank/DDBJ whole genome shotgun (WGS) entry which is preliminary data.</text>
</comment>
<dbReference type="PRINTS" id="PR00248">
    <property type="entry name" value="GPCRMGR"/>
</dbReference>
<dbReference type="GO" id="GO:0009611">
    <property type="term" value="P:response to wounding"/>
    <property type="evidence" value="ECO:0007669"/>
    <property type="project" value="UniProtKB-ARBA"/>
</dbReference>
<dbReference type="InterPro" id="IPR019594">
    <property type="entry name" value="Glu/Gly-bd"/>
</dbReference>
<organism evidence="18 19">
    <name type="scientific">Cinnamomum micranthum f. kanehirae</name>
    <dbReference type="NCBI Taxonomy" id="337451"/>
    <lineage>
        <taxon>Eukaryota</taxon>
        <taxon>Viridiplantae</taxon>
        <taxon>Streptophyta</taxon>
        <taxon>Embryophyta</taxon>
        <taxon>Tracheophyta</taxon>
        <taxon>Spermatophyta</taxon>
        <taxon>Magnoliopsida</taxon>
        <taxon>Magnoliidae</taxon>
        <taxon>Laurales</taxon>
        <taxon>Lauraceae</taxon>
        <taxon>Cinnamomum</taxon>
    </lineage>
</organism>
<dbReference type="CDD" id="cd13686">
    <property type="entry name" value="GluR_Plant"/>
    <property type="match status" value="1"/>
</dbReference>
<feature type="transmembrane region" description="Helical" evidence="16">
    <location>
        <begin position="649"/>
        <end position="673"/>
    </location>
</feature>
<dbReference type="GO" id="GO:0004930">
    <property type="term" value="F:G protein-coupled receptor activity"/>
    <property type="evidence" value="ECO:0007669"/>
    <property type="project" value="InterPro"/>
</dbReference>
<evidence type="ECO:0000256" key="11">
    <source>
        <dbReference type="ARBA" id="ARBA00023286"/>
    </source>
</evidence>
<evidence type="ECO:0000256" key="14">
    <source>
        <dbReference type="PIRSR" id="PIRSR037090-50"/>
    </source>
</evidence>
<dbReference type="PANTHER" id="PTHR18966">
    <property type="entry name" value="IONOTROPIC GLUTAMATE RECEPTOR"/>
    <property type="match status" value="1"/>
</dbReference>
<dbReference type="EMBL" id="QPKB01000009">
    <property type="protein sequence ID" value="RWR92937.1"/>
    <property type="molecule type" value="Genomic_DNA"/>
</dbReference>
<keyword evidence="10" id="KW-0325">Glycoprotein</keyword>
<feature type="disulfide bond" evidence="14">
    <location>
        <begin position="758"/>
        <end position="812"/>
    </location>
</feature>
<comment type="subcellular location">
    <subcellularLocation>
        <location evidence="1">Membrane</location>
        <topology evidence="1">Multi-pass membrane protein</topology>
    </subcellularLocation>
</comment>
<keyword evidence="6 16" id="KW-1133">Transmembrane helix</keyword>
<name>A0A443PQ90_9MAGN</name>
<dbReference type="FunFam" id="3.40.190.10:FF:000175">
    <property type="entry name" value="Glutamate receptor"/>
    <property type="match status" value="1"/>
</dbReference>
<evidence type="ECO:0000256" key="16">
    <source>
        <dbReference type="SAM" id="Phobius"/>
    </source>
</evidence>
<evidence type="ECO:0000256" key="7">
    <source>
        <dbReference type="ARBA" id="ARBA00023065"/>
    </source>
</evidence>
<reference evidence="18 19" key="1">
    <citation type="journal article" date="2019" name="Nat. Plants">
        <title>Stout camphor tree genome fills gaps in understanding of flowering plant genome evolution.</title>
        <authorList>
            <person name="Chaw S.M."/>
            <person name="Liu Y.C."/>
            <person name="Wu Y.W."/>
            <person name="Wang H.Y."/>
            <person name="Lin C.I."/>
            <person name="Wu C.S."/>
            <person name="Ke H.M."/>
            <person name="Chang L.Y."/>
            <person name="Hsu C.Y."/>
            <person name="Yang H.T."/>
            <person name="Sudianto E."/>
            <person name="Hsu M.H."/>
            <person name="Wu K.P."/>
            <person name="Wang L.N."/>
            <person name="Leebens-Mack J.H."/>
            <person name="Tsai I.J."/>
        </authorList>
    </citation>
    <scope>NUCLEOTIDE SEQUENCE [LARGE SCALE GENOMIC DNA]</scope>
    <source>
        <strain evidence="19">cv. Chaw 1501</strain>
        <tissue evidence="18">Young leaves</tissue>
    </source>
</reference>
<keyword evidence="5" id="KW-0732">Signal</keyword>
<feature type="compositionally biased region" description="Polar residues" evidence="15">
    <location>
        <begin position="915"/>
        <end position="929"/>
    </location>
</feature>
<dbReference type="STRING" id="337451.A0A443PQ90"/>
<keyword evidence="14" id="KW-1015">Disulfide bond</keyword>
<dbReference type="CDD" id="cd19990">
    <property type="entry name" value="PBP1_GABAb_receptor_plant"/>
    <property type="match status" value="1"/>
</dbReference>
<dbReference type="SUPFAM" id="SSF53822">
    <property type="entry name" value="Periplasmic binding protein-like I"/>
    <property type="match status" value="1"/>
</dbReference>
<comment type="function">
    <text evidence="13">Glutamate-gated receptor that probably acts as non-selective cation channel.</text>
</comment>
<dbReference type="FunFam" id="3.40.190.10:FF:000054">
    <property type="entry name" value="Glutamate receptor"/>
    <property type="match status" value="1"/>
</dbReference>
<evidence type="ECO:0000256" key="2">
    <source>
        <dbReference type="ARBA" id="ARBA00008685"/>
    </source>
</evidence>
<dbReference type="Gene3D" id="1.10.287.70">
    <property type="match status" value="1"/>
</dbReference>
<evidence type="ECO:0000259" key="17">
    <source>
        <dbReference type="SMART" id="SM00079"/>
    </source>
</evidence>
<gene>
    <name evidence="18" type="ORF">CKAN_02216600</name>
</gene>
<dbReference type="FunFam" id="3.40.50.2300:FF:000081">
    <property type="entry name" value="Glutamate receptor"/>
    <property type="match status" value="1"/>
</dbReference>
<keyword evidence="12 13" id="KW-0407">Ion channel</keyword>
<keyword evidence="8 13" id="KW-0472">Membrane</keyword>
<feature type="region of interest" description="Disordered" evidence="15">
    <location>
        <begin position="893"/>
        <end position="929"/>
    </location>
</feature>
<protein>
    <recommendedName>
        <fullName evidence="13">Glutamate receptor</fullName>
    </recommendedName>
</protein>
<dbReference type="FunFam" id="1.10.287.70:FF:000037">
    <property type="entry name" value="Glutamate receptor"/>
    <property type="match status" value="1"/>
</dbReference>
<dbReference type="InterPro" id="IPR001320">
    <property type="entry name" value="Iontro_rcpt_C"/>
</dbReference>
<dbReference type="Pfam" id="PF01094">
    <property type="entry name" value="ANF_receptor"/>
    <property type="match status" value="1"/>
</dbReference>
<dbReference type="GO" id="GO:0016020">
    <property type="term" value="C:membrane"/>
    <property type="evidence" value="ECO:0007669"/>
    <property type="project" value="UniProtKB-SubCell"/>
</dbReference>
<keyword evidence="19" id="KW-1185">Reference proteome</keyword>
<dbReference type="AlphaFoldDB" id="A0A443PQ90"/>
<dbReference type="Pfam" id="PF10613">
    <property type="entry name" value="Lig_chan-Glu_bd"/>
    <property type="match status" value="1"/>
</dbReference>
<evidence type="ECO:0000256" key="8">
    <source>
        <dbReference type="ARBA" id="ARBA00023136"/>
    </source>
</evidence>
<feature type="transmembrane region" description="Helical" evidence="16">
    <location>
        <begin position="586"/>
        <end position="607"/>
    </location>
</feature>
<dbReference type="Proteomes" id="UP000283530">
    <property type="component" value="Unassembled WGS sequence"/>
</dbReference>
<evidence type="ECO:0000256" key="10">
    <source>
        <dbReference type="ARBA" id="ARBA00023180"/>
    </source>
</evidence>
<dbReference type="InterPro" id="IPR000337">
    <property type="entry name" value="GPCR_3"/>
</dbReference>
<dbReference type="GO" id="GO:0015276">
    <property type="term" value="F:ligand-gated monoatomic ion channel activity"/>
    <property type="evidence" value="ECO:0007669"/>
    <property type="project" value="InterPro"/>
</dbReference>
<comment type="similarity">
    <text evidence="2 13">Belongs to the glutamate-gated ion channel (TC 1.A.10.1) family.</text>
</comment>
<dbReference type="Gene3D" id="3.40.50.2300">
    <property type="match status" value="2"/>
</dbReference>
<sequence>MLSNAISMNVSSRPDAVNIGAIFTFNSVIGRVAKVAIDAAVEDINSNPAVLGGTKLVLNMQDSNFSEFLGVVKGNFFLTSFVSLQFMATDHTVAIIGPQSSAVAHVISHVANELQVPLLSFAVTDPMMSSIQYPFFVRTTQSNPFQMSAVAELVEYYNWKNVIAIFIDDDHGRNGVAALGDKLAEKRCKISYKVGISPEQGGSRDDIMKILVQVAMMESRIIVLHTYQTTGLEVLSVAQYLQMMGDGYVWIATDWLSTALDSLSPLSKETVASMQGVLTLRQHTVDSKLKEEFVSRWSQLTGKRGAHSLRLNAYGLYAYDTVWTLAHAINDFLNDGGTISFYKDLRLSAAEGDELHLEDMSIFDGGKLLLRKVYQTKLMGVTGLFQFDADGFLLHPAYDIINVIGTGFRNIGYWSNSSGLSIVPPEMLNMKPKNSSSLHQRLSSVIWPGDTTTKPRGWVFPNNGKKLRIGVPNRVDYQAFVSKVRGSDTVRGFCIDVFTAALNLLPYAVPYTFIPFGDGHDKPNYSELVNLITSDEFDAVVGDITITRNRTKIADFTLPFIESGLVIVAPVKLIKSNAWAILQPITLEMWCVTVAFFLIIGAVMWILEHRLNDEFRGPPRRQVVTILWFSFSTMFFAHKQNTVSSLGRVVLLIWLFVVLIIQSSYTAGLTSILTVERLSSPITGLNSLIKSNVPIGFQVGSFAENYLSEELEIARSRLISLGKREDYASALQKGPKNGGVAAVVDELPYVQMFLSRYCKFKITGQEFTKSGWGFAFPRDSPLAVDMSTAILELADSGDLQRIRDKWLTRTGCSPNSTGLESNQLHLKSFLGLFLICGLVCFMALIVYFVLIVRQFSRQVPNEPDQSSQGISHSRHLRRFLTFVNEKEATVISRSKRRQIEESNRGSTNTERRQMEQTSSNDMNMSTSAH</sequence>
<dbReference type="PIRSF" id="PIRSF037090">
    <property type="entry name" value="Iontro_Glu-like_rcpt_pln"/>
    <property type="match status" value="1"/>
</dbReference>
<keyword evidence="4 16" id="KW-0812">Transmembrane</keyword>
<evidence type="ECO:0000256" key="5">
    <source>
        <dbReference type="ARBA" id="ARBA00022729"/>
    </source>
</evidence>
<keyword evidence="3 13" id="KW-0813">Transport</keyword>
<dbReference type="InterPro" id="IPR015683">
    <property type="entry name" value="Ionotropic_Glu_rcpt"/>
</dbReference>
<dbReference type="InterPro" id="IPR001828">
    <property type="entry name" value="ANF_lig-bd_rcpt"/>
</dbReference>
<evidence type="ECO:0000256" key="15">
    <source>
        <dbReference type="SAM" id="MobiDB-lite"/>
    </source>
</evidence>